<gene>
    <name evidence="2" type="ORF">PHYBLDRAFT_172004</name>
</gene>
<dbReference type="EMBL" id="KV440990">
    <property type="protein sequence ID" value="OAD69989.1"/>
    <property type="molecule type" value="Genomic_DNA"/>
</dbReference>
<keyword evidence="1" id="KW-1133">Transmembrane helix</keyword>
<feature type="transmembrane region" description="Helical" evidence="1">
    <location>
        <begin position="6"/>
        <end position="25"/>
    </location>
</feature>
<organism evidence="2 3">
    <name type="scientific">Phycomyces blakesleeanus (strain ATCC 8743b / DSM 1359 / FGSC 10004 / NBRC 33097 / NRRL 1555)</name>
    <dbReference type="NCBI Taxonomy" id="763407"/>
    <lineage>
        <taxon>Eukaryota</taxon>
        <taxon>Fungi</taxon>
        <taxon>Fungi incertae sedis</taxon>
        <taxon>Mucoromycota</taxon>
        <taxon>Mucoromycotina</taxon>
        <taxon>Mucoromycetes</taxon>
        <taxon>Mucorales</taxon>
        <taxon>Phycomycetaceae</taxon>
        <taxon>Phycomyces</taxon>
    </lineage>
</organism>
<dbReference type="RefSeq" id="XP_018288029.1">
    <property type="nucleotide sequence ID" value="XM_018436714.1"/>
</dbReference>
<evidence type="ECO:0000256" key="1">
    <source>
        <dbReference type="SAM" id="Phobius"/>
    </source>
</evidence>
<evidence type="ECO:0000313" key="3">
    <source>
        <dbReference type="Proteomes" id="UP000077315"/>
    </source>
</evidence>
<dbReference type="VEuPathDB" id="FungiDB:PHYBLDRAFT_172004"/>
<reference evidence="3" key="1">
    <citation type="submission" date="2015-06" db="EMBL/GenBank/DDBJ databases">
        <title>Expansion of signal transduction pathways in fungi by whole-genome duplication.</title>
        <authorList>
            <consortium name="DOE Joint Genome Institute"/>
            <person name="Corrochano L.M."/>
            <person name="Kuo A."/>
            <person name="Marcet-Houben M."/>
            <person name="Polaino S."/>
            <person name="Salamov A."/>
            <person name="Villalobos J.M."/>
            <person name="Alvarez M.I."/>
            <person name="Avalos J."/>
            <person name="Benito E.P."/>
            <person name="Benoit I."/>
            <person name="Burger G."/>
            <person name="Camino L.P."/>
            <person name="Canovas D."/>
            <person name="Cerda-Olmedo E."/>
            <person name="Cheng J.-F."/>
            <person name="Dominguez A."/>
            <person name="Elias M."/>
            <person name="Eslava A.P."/>
            <person name="Glaser F."/>
            <person name="Grimwood J."/>
            <person name="Gutierrez G."/>
            <person name="Heitman J."/>
            <person name="Henrissat B."/>
            <person name="Iturriaga E.A."/>
            <person name="Lang B.F."/>
            <person name="Lavin J.L."/>
            <person name="Lee S."/>
            <person name="Li W."/>
            <person name="Lindquist E."/>
            <person name="Lopez-Garcia S."/>
            <person name="Luque E.M."/>
            <person name="Marcos A.T."/>
            <person name="Martin J."/>
            <person name="McCluskey K."/>
            <person name="Medina H.R."/>
            <person name="Miralles-Duran A."/>
            <person name="Miyazaki A."/>
            <person name="Munoz-Torres E."/>
            <person name="Oguiza J.A."/>
            <person name="Ohm R."/>
            <person name="Olmedo M."/>
            <person name="Orejas M."/>
            <person name="Ortiz-Castellanos L."/>
            <person name="Pisabarro A.G."/>
            <person name="Rodriguez-Romero J."/>
            <person name="Ruiz-Herrera J."/>
            <person name="Ruiz-Vazquez R."/>
            <person name="Sanz C."/>
            <person name="Schackwitz W."/>
            <person name="Schmutz J."/>
            <person name="Shahriari M."/>
            <person name="Shelest E."/>
            <person name="Silva-Franco F."/>
            <person name="Soanes D."/>
            <person name="Syed K."/>
            <person name="Tagua V.G."/>
            <person name="Talbot N.J."/>
            <person name="Thon M."/>
            <person name="De vries R.P."/>
            <person name="Wiebenga A."/>
            <person name="Yadav J.S."/>
            <person name="Braun E.L."/>
            <person name="Baker S."/>
            <person name="Garre V."/>
            <person name="Horwitz B."/>
            <person name="Torres-Martinez S."/>
            <person name="Idnurm A."/>
            <person name="Herrera-Estrella A."/>
            <person name="Gabaldon T."/>
            <person name="Grigoriev I.V."/>
        </authorList>
    </citation>
    <scope>NUCLEOTIDE SEQUENCE [LARGE SCALE GENOMIC DNA]</scope>
    <source>
        <strain evidence="3">NRRL 1555(-)</strain>
    </source>
</reference>
<dbReference type="GeneID" id="28997620"/>
<dbReference type="Proteomes" id="UP000077315">
    <property type="component" value="Unassembled WGS sequence"/>
</dbReference>
<evidence type="ECO:0000313" key="2">
    <source>
        <dbReference type="EMBL" id="OAD69989.1"/>
    </source>
</evidence>
<sequence length="149" mass="17415">MKNEYTLIYWYNYLYVTVFVSFSGTSARKTLLFYRFNIVNFSLSYHQNLFIFHLTFEEIAENISCPEKDRIISSLSIGTFESTKQVSLAYLSLCGLEDMKNWSVPHNEYHRRIKDAITGCLLRKHGFNVCLFDEFSTSRHCPSCSQSSL</sequence>
<keyword evidence="1" id="KW-0812">Transmembrane</keyword>
<name>A0A167LAJ4_PHYB8</name>
<proteinExistence type="predicted"/>
<dbReference type="InParanoid" id="A0A167LAJ4"/>
<dbReference type="AlphaFoldDB" id="A0A167LAJ4"/>
<protein>
    <submittedName>
        <fullName evidence="2">Uncharacterized protein</fullName>
    </submittedName>
</protein>
<keyword evidence="3" id="KW-1185">Reference proteome</keyword>
<keyword evidence="1" id="KW-0472">Membrane</keyword>
<accession>A0A167LAJ4</accession>